<dbReference type="EMBL" id="CP015058">
    <property type="protein sequence ID" value="QGN16574.1"/>
    <property type="molecule type" value="Genomic_DNA"/>
</dbReference>
<name>A0ABX6F094_KLUMA</name>
<protein>
    <recommendedName>
        <fullName evidence="3">Secreted protein</fullName>
    </recommendedName>
</protein>
<gene>
    <name evidence="1" type="ORF">FIM1_3289</name>
</gene>
<reference evidence="1 2" key="1">
    <citation type="submission" date="2016-03" db="EMBL/GenBank/DDBJ databases">
        <title>How can Kluyveromyces marxianus grow so fast - potential evolutionary course in Saccharomyces Complex revealed by comparative genomics.</title>
        <authorList>
            <person name="Mo W."/>
            <person name="Lu W."/>
            <person name="Yang X."/>
            <person name="Qi J."/>
            <person name="Lv H."/>
        </authorList>
    </citation>
    <scope>NUCLEOTIDE SEQUENCE [LARGE SCALE GENOMIC DNA]</scope>
    <source>
        <strain evidence="1 2">FIM1</strain>
    </source>
</reference>
<proteinExistence type="predicted"/>
<dbReference type="Proteomes" id="UP000422736">
    <property type="component" value="Chromosome 5"/>
</dbReference>
<evidence type="ECO:0000313" key="2">
    <source>
        <dbReference type="Proteomes" id="UP000422736"/>
    </source>
</evidence>
<reference evidence="1 2" key="2">
    <citation type="submission" date="2019-11" db="EMBL/GenBank/DDBJ databases">
        <authorList>
            <person name="Lu H."/>
        </authorList>
    </citation>
    <scope>NUCLEOTIDE SEQUENCE [LARGE SCALE GENOMIC DNA]</scope>
    <source>
        <strain evidence="1 2">FIM1</strain>
    </source>
</reference>
<evidence type="ECO:0008006" key="3">
    <source>
        <dbReference type="Google" id="ProtNLM"/>
    </source>
</evidence>
<keyword evidence="2" id="KW-1185">Reference proteome</keyword>
<accession>A0ABX6F094</accession>
<sequence>MKQIHLSLIPFLKPGHFFVRLCKTFLFGSRSSSFFLFFLFFLLCFFCAPKATVPRVTGQCSCAGSASCVLLHSVYFRGSCRVQTRYCGETHASRCVTTQIEDNSFISCQLWGKGTHRAFSPTDFTYTRTRVRTILLPDLPRSYRTSTVANSQIRNNKI</sequence>
<organism evidence="1 2">
    <name type="scientific">Kluyveromyces marxianus</name>
    <name type="common">Yeast</name>
    <name type="synonym">Candida kefyr</name>
    <dbReference type="NCBI Taxonomy" id="4911"/>
    <lineage>
        <taxon>Eukaryota</taxon>
        <taxon>Fungi</taxon>
        <taxon>Dikarya</taxon>
        <taxon>Ascomycota</taxon>
        <taxon>Saccharomycotina</taxon>
        <taxon>Saccharomycetes</taxon>
        <taxon>Saccharomycetales</taxon>
        <taxon>Saccharomycetaceae</taxon>
        <taxon>Kluyveromyces</taxon>
    </lineage>
</organism>
<evidence type="ECO:0000313" key="1">
    <source>
        <dbReference type="EMBL" id="QGN16574.1"/>
    </source>
</evidence>